<dbReference type="EC" id="2.7.13.3" evidence="3"/>
<dbReference type="Pfam" id="PF02743">
    <property type="entry name" value="dCache_1"/>
    <property type="match status" value="1"/>
</dbReference>
<dbReference type="PROSITE" id="PS50109">
    <property type="entry name" value="HIS_KIN"/>
    <property type="match status" value="1"/>
</dbReference>
<gene>
    <name evidence="17" type="ORF">ROR02_31560</name>
</gene>
<feature type="domain" description="Histidine kinase" evidence="16">
    <location>
        <begin position="376"/>
        <end position="596"/>
    </location>
</feature>
<dbReference type="GO" id="GO:0005524">
    <property type="term" value="F:ATP binding"/>
    <property type="evidence" value="ECO:0007669"/>
    <property type="project" value="UniProtKB-KW"/>
</dbReference>
<dbReference type="Gene3D" id="3.30.450.20">
    <property type="entry name" value="PAS domain"/>
    <property type="match status" value="2"/>
</dbReference>
<evidence type="ECO:0000313" key="17">
    <source>
        <dbReference type="EMBL" id="GEO83025.1"/>
    </source>
</evidence>
<keyword evidence="11 15" id="KW-1133">Transmembrane helix</keyword>
<feature type="region of interest" description="Disordered" evidence="14">
    <location>
        <begin position="1"/>
        <end position="27"/>
    </location>
</feature>
<comment type="catalytic activity">
    <reaction evidence="1">
        <text>ATP + protein L-histidine = ADP + protein N-phospho-L-histidine.</text>
        <dbReference type="EC" id="2.7.13.3"/>
    </reaction>
</comment>
<comment type="caution">
    <text evidence="17">The sequence shown here is derived from an EMBL/GenBank/DDBJ whole genome shotgun (WGS) entry which is preliminary data.</text>
</comment>
<dbReference type="InterPro" id="IPR033479">
    <property type="entry name" value="dCache_1"/>
</dbReference>
<dbReference type="InterPro" id="IPR036097">
    <property type="entry name" value="HisK_dim/P_sf"/>
</dbReference>
<evidence type="ECO:0000256" key="14">
    <source>
        <dbReference type="SAM" id="MobiDB-lite"/>
    </source>
</evidence>
<evidence type="ECO:0000256" key="11">
    <source>
        <dbReference type="ARBA" id="ARBA00022989"/>
    </source>
</evidence>
<accession>A0A512HC49</accession>
<evidence type="ECO:0000256" key="10">
    <source>
        <dbReference type="ARBA" id="ARBA00022840"/>
    </source>
</evidence>
<dbReference type="InterPro" id="IPR003661">
    <property type="entry name" value="HisK_dim/P_dom"/>
</dbReference>
<protein>
    <recommendedName>
        <fullName evidence="3">histidine kinase</fullName>
        <ecNumber evidence="3">2.7.13.3</ecNumber>
    </recommendedName>
</protein>
<dbReference type="SMART" id="SM00388">
    <property type="entry name" value="HisKA"/>
    <property type="match status" value="1"/>
</dbReference>
<dbReference type="InterPro" id="IPR036890">
    <property type="entry name" value="HATPase_C_sf"/>
</dbReference>
<dbReference type="RefSeq" id="WP_147165063.1">
    <property type="nucleotide sequence ID" value="NZ_BJZO01000154.1"/>
</dbReference>
<evidence type="ECO:0000256" key="1">
    <source>
        <dbReference type="ARBA" id="ARBA00000085"/>
    </source>
</evidence>
<evidence type="ECO:0000256" key="7">
    <source>
        <dbReference type="ARBA" id="ARBA00022692"/>
    </source>
</evidence>
<dbReference type="SUPFAM" id="SSF55874">
    <property type="entry name" value="ATPase domain of HSP90 chaperone/DNA topoisomerase II/histidine kinase"/>
    <property type="match status" value="1"/>
</dbReference>
<evidence type="ECO:0000256" key="15">
    <source>
        <dbReference type="SAM" id="Phobius"/>
    </source>
</evidence>
<evidence type="ECO:0000259" key="16">
    <source>
        <dbReference type="PROSITE" id="PS50109"/>
    </source>
</evidence>
<dbReference type="CDD" id="cd16922">
    <property type="entry name" value="HATPase_EvgS-ArcB-TorS-like"/>
    <property type="match status" value="1"/>
</dbReference>
<dbReference type="EMBL" id="BJZO01000154">
    <property type="protein sequence ID" value="GEO83025.1"/>
    <property type="molecule type" value="Genomic_DNA"/>
</dbReference>
<dbReference type="InterPro" id="IPR005467">
    <property type="entry name" value="His_kinase_dom"/>
</dbReference>
<keyword evidence="6" id="KW-0808">Transferase</keyword>
<feature type="transmembrane region" description="Helical" evidence="15">
    <location>
        <begin position="36"/>
        <end position="58"/>
    </location>
</feature>
<dbReference type="Proteomes" id="UP000321567">
    <property type="component" value="Unassembled WGS sequence"/>
</dbReference>
<evidence type="ECO:0000256" key="9">
    <source>
        <dbReference type="ARBA" id="ARBA00022777"/>
    </source>
</evidence>
<name>A0A512HC49_9PROT</name>
<feature type="transmembrane region" description="Helical" evidence="15">
    <location>
        <begin position="314"/>
        <end position="333"/>
    </location>
</feature>
<dbReference type="OrthoDB" id="9813151at2"/>
<dbReference type="Gene3D" id="3.30.565.10">
    <property type="entry name" value="Histidine kinase-like ATPase, C-terminal domain"/>
    <property type="match status" value="1"/>
</dbReference>
<evidence type="ECO:0000313" key="18">
    <source>
        <dbReference type="Proteomes" id="UP000321567"/>
    </source>
</evidence>
<keyword evidence="8" id="KW-0547">Nucleotide-binding</keyword>
<evidence type="ECO:0000256" key="13">
    <source>
        <dbReference type="ARBA" id="ARBA00023136"/>
    </source>
</evidence>
<dbReference type="Gene3D" id="1.10.287.130">
    <property type="match status" value="1"/>
</dbReference>
<evidence type="ECO:0000256" key="4">
    <source>
        <dbReference type="ARBA" id="ARBA00022475"/>
    </source>
</evidence>
<dbReference type="SUPFAM" id="SSF47384">
    <property type="entry name" value="Homodimeric domain of signal transducing histidine kinase"/>
    <property type="match status" value="1"/>
</dbReference>
<keyword evidence="13 15" id="KW-0472">Membrane</keyword>
<comment type="subcellular location">
    <subcellularLocation>
        <location evidence="2">Cell membrane</location>
        <topology evidence="2">Multi-pass membrane protein</topology>
    </subcellularLocation>
</comment>
<dbReference type="PANTHER" id="PTHR43047">
    <property type="entry name" value="TWO-COMPONENT HISTIDINE PROTEIN KINASE"/>
    <property type="match status" value="1"/>
</dbReference>
<keyword evidence="12" id="KW-0902">Two-component regulatory system</keyword>
<dbReference type="GO" id="GO:0005886">
    <property type="term" value="C:plasma membrane"/>
    <property type="evidence" value="ECO:0007669"/>
    <property type="project" value="UniProtKB-SubCell"/>
</dbReference>
<dbReference type="CDD" id="cd12915">
    <property type="entry name" value="PDC2_DGC_like"/>
    <property type="match status" value="1"/>
</dbReference>
<dbReference type="FunFam" id="3.30.565.10:FF:000006">
    <property type="entry name" value="Sensor histidine kinase WalK"/>
    <property type="match status" value="1"/>
</dbReference>
<proteinExistence type="predicted"/>
<dbReference type="InterPro" id="IPR003594">
    <property type="entry name" value="HATPase_dom"/>
</dbReference>
<dbReference type="CDD" id="cd00082">
    <property type="entry name" value="HisKA"/>
    <property type="match status" value="1"/>
</dbReference>
<evidence type="ECO:0000256" key="5">
    <source>
        <dbReference type="ARBA" id="ARBA00022553"/>
    </source>
</evidence>
<dbReference type="AlphaFoldDB" id="A0A512HC49"/>
<evidence type="ECO:0000256" key="12">
    <source>
        <dbReference type="ARBA" id="ARBA00023012"/>
    </source>
</evidence>
<evidence type="ECO:0000256" key="6">
    <source>
        <dbReference type="ARBA" id="ARBA00022679"/>
    </source>
</evidence>
<keyword evidence="10" id="KW-0067">ATP-binding</keyword>
<organism evidence="17 18">
    <name type="scientific">Pararhodospirillum oryzae</name>
    <dbReference type="NCBI Taxonomy" id="478448"/>
    <lineage>
        <taxon>Bacteria</taxon>
        <taxon>Pseudomonadati</taxon>
        <taxon>Pseudomonadota</taxon>
        <taxon>Alphaproteobacteria</taxon>
        <taxon>Rhodospirillales</taxon>
        <taxon>Rhodospirillaceae</taxon>
        <taxon>Pararhodospirillum</taxon>
    </lineage>
</organism>
<evidence type="ECO:0000256" key="3">
    <source>
        <dbReference type="ARBA" id="ARBA00012438"/>
    </source>
</evidence>
<keyword evidence="4" id="KW-1003">Cell membrane</keyword>
<reference evidence="17 18" key="1">
    <citation type="submission" date="2019-07" db="EMBL/GenBank/DDBJ databases">
        <title>Whole genome shotgun sequence of Rhodospirillum oryzae NBRC 107573.</title>
        <authorList>
            <person name="Hosoyama A."/>
            <person name="Uohara A."/>
            <person name="Ohji S."/>
            <person name="Ichikawa N."/>
        </authorList>
    </citation>
    <scope>NUCLEOTIDE SEQUENCE [LARGE SCALE GENOMIC DNA]</scope>
    <source>
        <strain evidence="17 18">NBRC 107573</strain>
    </source>
</reference>
<dbReference type="SMART" id="SM00387">
    <property type="entry name" value="HATPase_c"/>
    <property type="match status" value="1"/>
</dbReference>
<keyword evidence="5" id="KW-0597">Phosphoprotein</keyword>
<dbReference type="Pfam" id="PF00512">
    <property type="entry name" value="HisKA"/>
    <property type="match status" value="1"/>
</dbReference>
<keyword evidence="7 15" id="KW-0812">Transmembrane</keyword>
<dbReference type="GO" id="GO:0000155">
    <property type="term" value="F:phosphorelay sensor kinase activity"/>
    <property type="evidence" value="ECO:0007669"/>
    <property type="project" value="InterPro"/>
</dbReference>
<dbReference type="PANTHER" id="PTHR43047:SF63">
    <property type="entry name" value="HISTIDINE KINASE"/>
    <property type="match status" value="1"/>
</dbReference>
<keyword evidence="18" id="KW-1185">Reference proteome</keyword>
<dbReference type="FunFam" id="1.10.287.130:FF:000038">
    <property type="entry name" value="Sensory transduction histidine kinase"/>
    <property type="match status" value="1"/>
</dbReference>
<dbReference type="GO" id="GO:0009927">
    <property type="term" value="F:histidine phosphotransfer kinase activity"/>
    <property type="evidence" value="ECO:0007669"/>
    <property type="project" value="TreeGrafter"/>
</dbReference>
<sequence>MGITSAPILSDRPPDAPARPGLETGKARASARSGRALTLLAVLVLAVFNLALISNALMGRDSALNAAQDSTDAVCQAVVGQMEATVSRIVLGLEAVNDVLPLLPHGGDRGDPTVLRFLQRQSDLLPMVRALIVTDSTGLLIHDSQTPSPVLLDLSDRDYFQAHTPGRNGEASVFIGKPVLGRTSGTWFISMSRRLAAADGSFNGVVTAVVDPALLSHAFESLKLKDNGAVTVLREDGTLLLRAPDFDRYIGTDQSTSRLYMEVLAPAPEGSSSLVTGLDGQDRLLSWSRVGSWPLIVTVSLSRDAVLADWRHSLPIYLGTMVITSLLILALIAQVRRQIGNLDTVVHDLIDSRTELIAAHQAALLANRAKTQFLANMSHELRTPLNAIIGFSDMLISGVHGPLMVRQKEYARDIHLSAMHLLDLINDILDVAKIESGSYVLQEQNVNLADEAKACERMLRGRISEKRLTFETLCLDEQPWVRGDERAIRQILLNLLSNAVKFTPEGGLVTLSMGPMPDGSMTVTVSDTGIGIPPEHLDLVLCPFHQVDTSDTRRHEGTGLGLPLAKALAEKHGGALRLDSRVGEGTHVTVLFPAERVLASRPTEAARAI</sequence>
<dbReference type="PRINTS" id="PR00344">
    <property type="entry name" value="BCTRLSENSOR"/>
</dbReference>
<dbReference type="Pfam" id="PF02518">
    <property type="entry name" value="HATPase_c"/>
    <property type="match status" value="1"/>
</dbReference>
<evidence type="ECO:0000256" key="2">
    <source>
        <dbReference type="ARBA" id="ARBA00004651"/>
    </source>
</evidence>
<dbReference type="InterPro" id="IPR004358">
    <property type="entry name" value="Sig_transdc_His_kin-like_C"/>
</dbReference>
<keyword evidence="9 17" id="KW-0418">Kinase</keyword>
<dbReference type="CDD" id="cd12914">
    <property type="entry name" value="PDC1_DGC_like"/>
    <property type="match status" value="1"/>
</dbReference>
<evidence type="ECO:0000256" key="8">
    <source>
        <dbReference type="ARBA" id="ARBA00022741"/>
    </source>
</evidence>